<accession>A0ACB8L9Z8</accession>
<proteinExistence type="predicted"/>
<gene>
    <name evidence="1" type="ORF">KPL71_012339</name>
</gene>
<evidence type="ECO:0000313" key="2">
    <source>
        <dbReference type="Proteomes" id="UP000829398"/>
    </source>
</evidence>
<protein>
    <submittedName>
        <fullName evidence="1">Chromophore lyase CRL</fullName>
    </submittedName>
</protein>
<comment type="caution">
    <text evidence="1">The sequence shown here is derived from an EMBL/GenBank/DDBJ whole genome shotgun (WGS) entry which is preliminary data.</text>
</comment>
<name>A0ACB8L9Z8_CITSI</name>
<dbReference type="Proteomes" id="UP000829398">
    <property type="component" value="Chromosome 4"/>
</dbReference>
<keyword evidence="1" id="KW-0456">Lyase</keyword>
<organism evidence="1 2">
    <name type="scientific">Citrus sinensis</name>
    <name type="common">Sweet orange</name>
    <name type="synonym">Citrus aurantium var. sinensis</name>
    <dbReference type="NCBI Taxonomy" id="2711"/>
    <lineage>
        <taxon>Eukaryota</taxon>
        <taxon>Viridiplantae</taxon>
        <taxon>Streptophyta</taxon>
        <taxon>Embryophyta</taxon>
        <taxon>Tracheophyta</taxon>
        <taxon>Spermatophyta</taxon>
        <taxon>Magnoliopsida</taxon>
        <taxon>eudicotyledons</taxon>
        <taxon>Gunneridae</taxon>
        <taxon>Pentapetalae</taxon>
        <taxon>rosids</taxon>
        <taxon>malvids</taxon>
        <taxon>Sapindales</taxon>
        <taxon>Rutaceae</taxon>
        <taxon>Aurantioideae</taxon>
        <taxon>Citrus</taxon>
    </lineage>
</organism>
<keyword evidence="2" id="KW-1185">Reference proteome</keyword>
<evidence type="ECO:0000313" key="1">
    <source>
        <dbReference type="EMBL" id="KAH9770327.1"/>
    </source>
</evidence>
<dbReference type="EMBL" id="CM039173">
    <property type="protein sequence ID" value="KAH9770327.1"/>
    <property type="molecule type" value="Genomic_DNA"/>
</dbReference>
<sequence>MGPDSDSDSASNPNGGWGGRAQGLFVKAAVLIGGAVLLKRLTKSKTRWDHARIVADSLSGEKFSKEQASRDPDNFFNIRMLTCPAAEMVDGSKLLYLEQAFWRTPQKPFRQRFYMVKPCPKELKCDVEVSSYAIREVEEYKNFCDRPRDQRPLPEEVIGDIGEHLTTIHLRRCDRGKRCLYEGSTPPGGFPNSWQNGATYSTSELAVLKNNEIHTWDRGFDDDGNQVWGVKAGPYEFKPAPSSSYSDMFSPLNFPPQQFLEKRIEGSFVLQE</sequence>
<reference evidence="2" key="1">
    <citation type="journal article" date="2023" name="Hortic. Res.">
        <title>A chromosome-level phased genome enabling allele-level studies in sweet orange: a case study on citrus Huanglongbing tolerance.</title>
        <authorList>
            <person name="Wu B."/>
            <person name="Yu Q."/>
            <person name="Deng Z."/>
            <person name="Duan Y."/>
            <person name="Luo F."/>
            <person name="Gmitter F. Jr."/>
        </authorList>
    </citation>
    <scope>NUCLEOTIDE SEQUENCE [LARGE SCALE GENOMIC DNA]</scope>
    <source>
        <strain evidence="2">cv. Valencia</strain>
    </source>
</reference>